<feature type="compositionally biased region" description="Low complexity" evidence="1">
    <location>
        <begin position="110"/>
        <end position="121"/>
    </location>
</feature>
<feature type="region of interest" description="Disordered" evidence="1">
    <location>
        <begin position="68"/>
        <end position="121"/>
    </location>
</feature>
<name>A0A166U9Z4_9AGAM</name>
<feature type="region of interest" description="Disordered" evidence="1">
    <location>
        <begin position="177"/>
        <end position="203"/>
    </location>
</feature>
<evidence type="ECO:0000313" key="3">
    <source>
        <dbReference type="EMBL" id="KZP31480.1"/>
    </source>
</evidence>
<feature type="non-terminal residue" evidence="3">
    <location>
        <position position="644"/>
    </location>
</feature>
<proteinExistence type="predicted"/>
<protein>
    <recommendedName>
        <fullName evidence="2">Rho termination factor-like N-terminal domain-containing protein</fullName>
    </recommendedName>
</protein>
<dbReference type="GO" id="GO:0006353">
    <property type="term" value="P:DNA-templated transcription termination"/>
    <property type="evidence" value="ECO:0007669"/>
    <property type="project" value="InterPro"/>
</dbReference>
<feature type="compositionally biased region" description="Polar residues" evidence="1">
    <location>
        <begin position="177"/>
        <end position="202"/>
    </location>
</feature>
<evidence type="ECO:0000259" key="2">
    <source>
        <dbReference type="SMART" id="SM00959"/>
    </source>
</evidence>
<organism evidence="3">
    <name type="scientific">Athelia psychrophila</name>
    <dbReference type="NCBI Taxonomy" id="1759441"/>
    <lineage>
        <taxon>Eukaryota</taxon>
        <taxon>Fungi</taxon>
        <taxon>Dikarya</taxon>
        <taxon>Basidiomycota</taxon>
        <taxon>Agaricomycotina</taxon>
        <taxon>Agaricomycetes</taxon>
        <taxon>Agaricomycetidae</taxon>
        <taxon>Atheliales</taxon>
        <taxon>Atheliaceae</taxon>
        <taxon>Athelia</taxon>
    </lineage>
</organism>
<dbReference type="Gene3D" id="1.10.720.30">
    <property type="entry name" value="SAP domain"/>
    <property type="match status" value="1"/>
</dbReference>
<reference evidence="3" key="1">
    <citation type="journal article" date="2016" name="Mol. Biol. Evol.">
        <title>Comparative Genomics of Early-Diverging Mushroom-Forming Fungi Provides Insights into the Origins of Lignocellulose Decay Capabilities.</title>
        <authorList>
            <person name="Nagy L.G."/>
            <person name="Riley R."/>
            <person name="Tritt A."/>
            <person name="Adam C."/>
            <person name="Daum C."/>
            <person name="Floudas D."/>
            <person name="Sun H."/>
            <person name="Yadav J.S."/>
            <person name="Pangilinan J."/>
            <person name="Larsson K.H."/>
            <person name="Matsuura K."/>
            <person name="Barry K."/>
            <person name="Labutti K."/>
            <person name="Kuo R."/>
            <person name="Ohm R.A."/>
            <person name="Bhattacharya S.S."/>
            <person name="Shirouzu T."/>
            <person name="Yoshinaga Y."/>
            <person name="Martin F.M."/>
            <person name="Grigoriev I.V."/>
            <person name="Hibbett D.S."/>
        </authorList>
    </citation>
    <scope>NUCLEOTIDE SEQUENCE [LARGE SCALE GENOMIC DNA]</scope>
    <source>
        <strain evidence="3">CBS 109695</strain>
    </source>
</reference>
<dbReference type="AlphaFoldDB" id="A0A166U9Z4"/>
<dbReference type="InterPro" id="IPR036361">
    <property type="entry name" value="SAP_dom_sf"/>
</dbReference>
<sequence>MTTSAPATAPPADLSKLTVPQLKALCKERGISGYSKLSKPALLQKLADRGTGTPLARVVPVNSAGTICSQSADTSSSGTSKKNPPTAPHRKPQKTEKRPAQKKQKSMGLPSQIINPPITISPISVPETGRVTSNMIPPATPTSKSQPFVLSSTRVSLPLPISPVALINPASAALISPNTPRITPPQKSQMPNGAPKSTNQANPKRFKPLHVKNDAHTLLQTPLPPTGILARPKSPAQKSCLEYQKLNPESVVLTIITLPPKLAQRKHVHKWSIILSGISDAERRQCVFVSRMVRYAVYLSAIRQLEQKFYGRRLARMLLNHSQHTTNMWPYLRGRTSEIELCMGAFARSFLAVFLKGSFPVSEHLCTNPDNEKQMVISRDRFILTRLWFLLSTGDTGNTALAFSSDVVVDAQEVVKGEIWTVTVQKMPKIQLQTFYVLEQTCEVIGHSSTSTQNLDVHSSHTTPKPVRADWWEYINFRQISASAHDSPPAPLLAHLKWQNHEEYMHGISKLWLKRIESEGDWGAVKRVVAERYIMACVVGNSVSGSWMSSAQMEQDYAGNSPVVNSRKSVPHVNMFLPAHHHVESLHFTTADGTALHHALAVVQTPGREYYIFRDNGMQVGCEEDGVGDVWRSLLRCSPCGKPI</sequence>
<dbReference type="InterPro" id="IPR011112">
    <property type="entry name" value="Rho-like_N"/>
</dbReference>
<dbReference type="SMART" id="SM00959">
    <property type="entry name" value="Rho_N"/>
    <property type="match status" value="1"/>
</dbReference>
<feature type="compositionally biased region" description="Low complexity" evidence="1">
    <location>
        <begin position="69"/>
        <end position="80"/>
    </location>
</feature>
<feature type="domain" description="Rho termination factor-like N-terminal" evidence="2">
    <location>
        <begin position="13"/>
        <end position="51"/>
    </location>
</feature>
<dbReference type="STRING" id="436010.A0A166U9Z4"/>
<dbReference type="OrthoDB" id="2368680at2759"/>
<accession>A0A166U9Z4</accession>
<gene>
    <name evidence="3" type="ORF">FIBSPDRAFT_776099</name>
</gene>
<evidence type="ECO:0000256" key="1">
    <source>
        <dbReference type="SAM" id="MobiDB-lite"/>
    </source>
</evidence>
<dbReference type="EMBL" id="KV417489">
    <property type="protein sequence ID" value="KZP31480.1"/>
    <property type="molecule type" value="Genomic_DNA"/>
</dbReference>